<dbReference type="Proteomes" id="UP000290288">
    <property type="component" value="Unassembled WGS sequence"/>
</dbReference>
<keyword evidence="9" id="KW-1185">Reference proteome</keyword>
<evidence type="ECO:0000256" key="2">
    <source>
        <dbReference type="ARBA" id="ARBA00022771"/>
    </source>
</evidence>
<evidence type="ECO:0000256" key="4">
    <source>
        <dbReference type="PROSITE-ProRule" id="PRU00175"/>
    </source>
</evidence>
<feature type="domain" description="RING-type" evidence="7">
    <location>
        <begin position="7"/>
        <end position="47"/>
    </location>
</feature>
<accession>A0A4Q2DV66</accession>
<dbReference type="PROSITE" id="PS00518">
    <property type="entry name" value="ZF_RING_1"/>
    <property type="match status" value="1"/>
</dbReference>
<evidence type="ECO:0000259" key="7">
    <source>
        <dbReference type="PROSITE" id="PS50089"/>
    </source>
</evidence>
<evidence type="ECO:0000256" key="3">
    <source>
        <dbReference type="ARBA" id="ARBA00022833"/>
    </source>
</evidence>
<keyword evidence="1" id="KW-0479">Metal-binding</keyword>
<evidence type="ECO:0000256" key="5">
    <source>
        <dbReference type="SAM" id="Coils"/>
    </source>
</evidence>
<evidence type="ECO:0000313" key="8">
    <source>
        <dbReference type="EMBL" id="RXW23262.1"/>
    </source>
</evidence>
<evidence type="ECO:0000256" key="1">
    <source>
        <dbReference type="ARBA" id="ARBA00022723"/>
    </source>
</evidence>
<name>A0A4Q2DV66_9AGAR</name>
<dbReference type="STRING" id="2316362.A0A4Q2DV66"/>
<dbReference type="OrthoDB" id="3248986at2759"/>
<evidence type="ECO:0000313" key="9">
    <source>
        <dbReference type="Proteomes" id="UP000290288"/>
    </source>
</evidence>
<dbReference type="SUPFAM" id="SSF57850">
    <property type="entry name" value="RING/U-box"/>
    <property type="match status" value="1"/>
</dbReference>
<reference evidence="8 9" key="1">
    <citation type="submission" date="2019-01" db="EMBL/GenBank/DDBJ databases">
        <title>Draft genome sequence of Psathyrella aberdarensis IHI B618.</title>
        <authorList>
            <person name="Buettner E."/>
            <person name="Kellner H."/>
        </authorList>
    </citation>
    <scope>NUCLEOTIDE SEQUENCE [LARGE SCALE GENOMIC DNA]</scope>
    <source>
        <strain evidence="8 9">IHI B618</strain>
    </source>
</reference>
<dbReference type="Gene3D" id="3.30.40.10">
    <property type="entry name" value="Zinc/RING finger domain, C3HC4 (zinc finger)"/>
    <property type="match status" value="1"/>
</dbReference>
<keyword evidence="5" id="KW-0175">Coiled coil</keyword>
<organism evidence="8 9">
    <name type="scientific">Candolleomyces aberdarensis</name>
    <dbReference type="NCBI Taxonomy" id="2316362"/>
    <lineage>
        <taxon>Eukaryota</taxon>
        <taxon>Fungi</taxon>
        <taxon>Dikarya</taxon>
        <taxon>Basidiomycota</taxon>
        <taxon>Agaricomycotina</taxon>
        <taxon>Agaricomycetes</taxon>
        <taxon>Agaricomycetidae</taxon>
        <taxon>Agaricales</taxon>
        <taxon>Agaricineae</taxon>
        <taxon>Psathyrellaceae</taxon>
        <taxon>Candolleomyces</taxon>
    </lineage>
</organism>
<dbReference type="EMBL" id="SDEE01000047">
    <property type="protein sequence ID" value="RXW23262.1"/>
    <property type="molecule type" value="Genomic_DNA"/>
</dbReference>
<comment type="caution">
    <text evidence="8">The sequence shown here is derived from an EMBL/GenBank/DDBJ whole genome shotgun (WGS) entry which is preliminary data.</text>
</comment>
<dbReference type="PROSITE" id="PS50089">
    <property type="entry name" value="ZF_RING_2"/>
    <property type="match status" value="1"/>
</dbReference>
<keyword evidence="3" id="KW-0862">Zinc</keyword>
<dbReference type="AlphaFoldDB" id="A0A4Q2DV66"/>
<feature type="coiled-coil region" evidence="5">
    <location>
        <begin position="139"/>
        <end position="173"/>
    </location>
</feature>
<dbReference type="GO" id="GO:0008270">
    <property type="term" value="F:zinc ion binding"/>
    <property type="evidence" value="ECO:0007669"/>
    <property type="project" value="UniProtKB-KW"/>
</dbReference>
<dbReference type="InterPro" id="IPR001841">
    <property type="entry name" value="Znf_RING"/>
</dbReference>
<gene>
    <name evidence="8" type="ORF">EST38_g2593</name>
</gene>
<protein>
    <recommendedName>
        <fullName evidence="7">RING-type domain-containing protein</fullName>
    </recommendedName>
</protein>
<keyword evidence="2 4" id="KW-0863">Zinc-finger</keyword>
<feature type="region of interest" description="Disordered" evidence="6">
    <location>
        <begin position="196"/>
        <end position="216"/>
    </location>
</feature>
<evidence type="ECO:0000256" key="6">
    <source>
        <dbReference type="SAM" id="MobiDB-lite"/>
    </source>
</evidence>
<dbReference type="InterPro" id="IPR017907">
    <property type="entry name" value="Znf_RING_CS"/>
</dbReference>
<dbReference type="InterPro" id="IPR013083">
    <property type="entry name" value="Znf_RING/FYVE/PHD"/>
</dbReference>
<proteinExistence type="predicted"/>
<sequence>MSGLPACAVCYYELHPVTLPAERIICGHCFCLPCIDRLIKKWRPCPMNCRNRTPLRRRDVRSLPISIAPTTTDDDDAAVLQVTTVVLRQRDELRALDITNTQRLNTLSKRVSTQISTLLRFNGLLHTATLKHSGTATTLEQINEELRNALEIEQLLSSELAATQRKLRAIQRELEAPELMLLADVCATAQKRPVEDISSDVQERADANPRPLQRSRTVPSPIATRLELQDIRYQLLAMDIARPLHLDFVHDPLTVSYKVERFAFAYQYSGCMNAAPFHLTHSPANALFLDMELQLHEWAERLQETKSISSEHNFELQRKSVEKSVKGALNQLFNWKREMWWRKRLESQDSGYPAGTATTVPCVETTRYLQLYNYGDPVYAPFVTSGFLLVLVVHLLFHGSQMLCEVILAWLHDQVVILGSFIGPQRQQQLKKSIPSTVRPVLNSVDLDPYVRRFVQCPKCYALYPTAVPYPDTCSHRAAPNSSPCGTKLIRHRVVKGKMVRKPIKYYVHQGDGFNPFFNRESKQTVTSTGLYLFCLNLPLEERQKPQNIYLAGVIPGPDKPSTTQINHFTSLVVDDFLVFWETGVRYTRTSKRANGVRSRASLIPVLCDALGARQLGGVENFDRASWPERTADAHRYWAELWRISDEPTRLALFKAHGIRYTPLLRLPYFDPVKHIVVDTMHNFYLGLLQRHCRYIWGMDLDIDDGDGLSRPGGNMPKQPSQARMAEGRRQLEFNDISSLAKQRRDVLYHLCLEFDLRRGGKKKDYLRELIQWVRPAFLVQLYISEF</sequence>